<organism evidence="6 7">
    <name type="scientific">Planococcus halotolerans</name>
    <dbReference type="NCBI Taxonomy" id="2233542"/>
    <lineage>
        <taxon>Bacteria</taxon>
        <taxon>Bacillati</taxon>
        <taxon>Bacillota</taxon>
        <taxon>Bacilli</taxon>
        <taxon>Bacillales</taxon>
        <taxon>Caryophanaceae</taxon>
        <taxon>Planococcus</taxon>
    </lineage>
</organism>
<accession>A0A365KNC0</accession>
<keyword evidence="1" id="KW-0547">Nucleotide-binding</keyword>
<dbReference type="Pfam" id="PF02954">
    <property type="entry name" value="HTH_8"/>
    <property type="match status" value="1"/>
</dbReference>
<dbReference type="InterPro" id="IPR009057">
    <property type="entry name" value="Homeodomain-like_sf"/>
</dbReference>
<dbReference type="PANTHER" id="PTHR32071:SF74">
    <property type="entry name" value="TRANSCRIPTIONAL ACTIVATOR ROCR"/>
    <property type="match status" value="1"/>
</dbReference>
<dbReference type="PROSITE" id="PS50045">
    <property type="entry name" value="SIGMA54_INTERACT_4"/>
    <property type="match status" value="1"/>
</dbReference>
<sequence length="438" mass="49794">MKQVKVDLNPFYKFASEHVGVGVHAVDPKGKTILYNKKMKDIEGFDFEELADRSLLEMFRFDQAESTLLKVLQSGSPVLNSKQTYWNRKGQEITTINDTYPVFENGQMIGAIELARDVTTLEKVVYQPLKKYEEPITFNSITAVSASMKKVIATAEKAALAKLPVLLVGESGTGKELIAEAIHRAHYDGSEEMSVLFSHGTTVESIAQLSEEMKKKTGGTVYCERIDMLTIPMQLKLLEMVKEHSGSDTYFIASVGEDPVELISGKKLLKELYYFFSAMAIPIQPLRRRKEDIMPFVSDYFSRHRMKFGSMVRQVDGQVEKLLLSYDWPGNLKELELLLDEITSMLTTEETVGVELLPYHFKLKTEKKGTLQPEDFIVQSHKELLPLEEYLFEAEIYYLQKAMDLHNGNVTKAAAALGMSRQNLQYRLRKIKKNEGQT</sequence>
<dbReference type="CDD" id="cd00009">
    <property type="entry name" value="AAA"/>
    <property type="match status" value="1"/>
</dbReference>
<name>A0A365KNC0_9BACL</name>
<dbReference type="InterPro" id="IPR002197">
    <property type="entry name" value="HTH_Fis"/>
</dbReference>
<dbReference type="SUPFAM" id="SSF46689">
    <property type="entry name" value="Homeodomain-like"/>
    <property type="match status" value="1"/>
</dbReference>
<dbReference type="CDD" id="cd00130">
    <property type="entry name" value="PAS"/>
    <property type="match status" value="1"/>
</dbReference>
<keyword evidence="7" id="KW-1185">Reference proteome</keyword>
<proteinExistence type="predicted"/>
<protein>
    <submittedName>
        <fullName evidence="6">Transcriptional regulator</fullName>
    </submittedName>
</protein>
<keyword evidence="3" id="KW-0805">Transcription regulation</keyword>
<dbReference type="Gene3D" id="3.30.450.20">
    <property type="entry name" value="PAS domain"/>
    <property type="match status" value="1"/>
</dbReference>
<dbReference type="GO" id="GO:0005524">
    <property type="term" value="F:ATP binding"/>
    <property type="evidence" value="ECO:0007669"/>
    <property type="project" value="UniProtKB-KW"/>
</dbReference>
<dbReference type="InterPro" id="IPR025662">
    <property type="entry name" value="Sigma_54_int_dom_ATP-bd_1"/>
</dbReference>
<dbReference type="Gene3D" id="1.10.10.60">
    <property type="entry name" value="Homeodomain-like"/>
    <property type="match status" value="1"/>
</dbReference>
<evidence type="ECO:0000259" key="5">
    <source>
        <dbReference type="PROSITE" id="PS50045"/>
    </source>
</evidence>
<keyword evidence="2" id="KW-0067">ATP-binding</keyword>
<gene>
    <name evidence="6" type="ORF">DP120_14560</name>
</gene>
<dbReference type="GO" id="GO:0006355">
    <property type="term" value="P:regulation of DNA-templated transcription"/>
    <property type="evidence" value="ECO:0007669"/>
    <property type="project" value="InterPro"/>
</dbReference>
<dbReference type="InterPro" id="IPR058031">
    <property type="entry name" value="AAA_lid_NorR"/>
</dbReference>
<evidence type="ECO:0000256" key="1">
    <source>
        <dbReference type="ARBA" id="ARBA00022741"/>
    </source>
</evidence>
<dbReference type="InterPro" id="IPR013656">
    <property type="entry name" value="PAS_4"/>
</dbReference>
<dbReference type="InterPro" id="IPR002078">
    <property type="entry name" value="Sigma_54_int"/>
</dbReference>
<dbReference type="InterPro" id="IPR027417">
    <property type="entry name" value="P-loop_NTPase"/>
</dbReference>
<dbReference type="InterPro" id="IPR000014">
    <property type="entry name" value="PAS"/>
</dbReference>
<evidence type="ECO:0000313" key="6">
    <source>
        <dbReference type="EMBL" id="RAZ74548.1"/>
    </source>
</evidence>
<feature type="domain" description="Sigma-54 factor interaction" evidence="5">
    <location>
        <begin position="141"/>
        <end position="344"/>
    </location>
</feature>
<dbReference type="Gene3D" id="3.40.50.300">
    <property type="entry name" value="P-loop containing nucleotide triphosphate hydrolases"/>
    <property type="match status" value="1"/>
</dbReference>
<evidence type="ECO:0000313" key="7">
    <source>
        <dbReference type="Proteomes" id="UP000251002"/>
    </source>
</evidence>
<dbReference type="GO" id="GO:0043565">
    <property type="term" value="F:sequence-specific DNA binding"/>
    <property type="evidence" value="ECO:0007669"/>
    <property type="project" value="InterPro"/>
</dbReference>
<dbReference type="PRINTS" id="PR01590">
    <property type="entry name" value="HTHFIS"/>
</dbReference>
<dbReference type="Pfam" id="PF25601">
    <property type="entry name" value="AAA_lid_14"/>
    <property type="match status" value="1"/>
</dbReference>
<dbReference type="RefSeq" id="WP_112224401.1">
    <property type="nucleotide sequence ID" value="NZ_CP047673.1"/>
</dbReference>
<dbReference type="Pfam" id="PF08448">
    <property type="entry name" value="PAS_4"/>
    <property type="match status" value="1"/>
</dbReference>
<dbReference type="SUPFAM" id="SSF55785">
    <property type="entry name" value="PYP-like sensor domain (PAS domain)"/>
    <property type="match status" value="1"/>
</dbReference>
<dbReference type="SUPFAM" id="SSF52540">
    <property type="entry name" value="P-loop containing nucleoside triphosphate hydrolases"/>
    <property type="match status" value="1"/>
</dbReference>
<evidence type="ECO:0000256" key="2">
    <source>
        <dbReference type="ARBA" id="ARBA00022840"/>
    </source>
</evidence>
<dbReference type="EMBL" id="QLZR01000007">
    <property type="protein sequence ID" value="RAZ74548.1"/>
    <property type="molecule type" value="Genomic_DNA"/>
</dbReference>
<keyword evidence="4" id="KW-0804">Transcription</keyword>
<comment type="caution">
    <text evidence="6">The sequence shown here is derived from an EMBL/GenBank/DDBJ whole genome shotgun (WGS) entry which is preliminary data.</text>
</comment>
<dbReference type="Pfam" id="PF14532">
    <property type="entry name" value="Sigma54_activ_2"/>
    <property type="match status" value="1"/>
</dbReference>
<dbReference type="InterPro" id="IPR035965">
    <property type="entry name" value="PAS-like_dom_sf"/>
</dbReference>
<dbReference type="Gene3D" id="1.10.8.60">
    <property type="match status" value="1"/>
</dbReference>
<dbReference type="PROSITE" id="PS00675">
    <property type="entry name" value="SIGMA54_INTERACT_1"/>
    <property type="match status" value="1"/>
</dbReference>
<reference evidence="6 7" key="1">
    <citation type="submission" date="2018-06" db="EMBL/GenBank/DDBJ databases">
        <title>The draft genome sequences of strains SCU63 and S1.</title>
        <authorList>
            <person name="Gan L."/>
        </authorList>
    </citation>
    <scope>NUCLEOTIDE SEQUENCE [LARGE SCALE GENOMIC DNA]</scope>
    <source>
        <strain evidence="6 7">SCU63</strain>
    </source>
</reference>
<evidence type="ECO:0000256" key="4">
    <source>
        <dbReference type="ARBA" id="ARBA00023163"/>
    </source>
</evidence>
<evidence type="ECO:0000256" key="3">
    <source>
        <dbReference type="ARBA" id="ARBA00023015"/>
    </source>
</evidence>
<dbReference type="PANTHER" id="PTHR32071">
    <property type="entry name" value="TRANSCRIPTIONAL REGULATORY PROTEIN"/>
    <property type="match status" value="1"/>
</dbReference>
<dbReference type="Proteomes" id="UP000251002">
    <property type="component" value="Unassembled WGS sequence"/>
</dbReference>
<dbReference type="NCBIfam" id="TIGR00229">
    <property type="entry name" value="sensory_box"/>
    <property type="match status" value="1"/>
</dbReference>
<dbReference type="AlphaFoldDB" id="A0A365KNC0"/>